<dbReference type="PANTHER" id="PTHR43173">
    <property type="entry name" value="ABC1 FAMILY PROTEIN"/>
    <property type="match status" value="1"/>
</dbReference>
<sequence length="692" mass="79218">MLRIGNLAWTTQRQLRLDSIALLSKRQLSFTHISKSHPSAGVSPPKLTPEHHQTPSWLWKYTRRMGYFAAGAATIYTVDRVYNASSLTRTLRTFTTSALITWDYKSNFTPGKSEQIPELHERVGQRVFDLLSTNGGLYIKFGGRQAIAANAAALPEPIQKQFASLFDDAPQVPYSTIHRVFVNELGQPPSGPNGVFEVFEEKAVASASIAQVHKAKLWPTRDESGRVVDEGKWVAVKVQKPDVAKQMEWDIAAFRSVMWMFEHWAFDLPVYFVVDFIADHLRQELDFVNEARNAQQTADYIAKEPLLRDKVYIPKIYEEYTTKKVMVAEWIDGVRLSDREGVYRLMGEALPKKAQHVPEGTTHTHITAVESSDFLTPSTVSSFHYPAHPLKGGVKSLIETLTELFSAQMFKFGQVHCDPHPGNILIRPSPTNRTQPQVVLLDHGLCVQLPEEFKREWAELWRAMLVGDFSGVKSVAERWGFGPLPDLVASFVMMRPTILRKGREVKKTDSGAEKTRKDGENEDRDNEKKRERMSEYELSLKMKQRLKEFLADTDRMPKVILFLNRNMRIMQGNNASFGSPVNGVKITGYWASKEPTRNTHLTFSERTREWYNHTRFQLSMFSMDFAIWKALVGFWLRTLPARMHARLRRAALPQDDNKKKKMTKEEMEEALREFIVDAMGIDLPDELPDLDL</sequence>
<dbReference type="SUPFAM" id="SSF56112">
    <property type="entry name" value="Protein kinase-like (PK-like)"/>
    <property type="match status" value="1"/>
</dbReference>
<protein>
    <recommendedName>
        <fullName evidence="3">ABC1 atypical kinase-like domain-containing protein</fullName>
    </recommendedName>
</protein>
<dbReference type="AlphaFoldDB" id="A0A8H8CEL4"/>
<dbReference type="EMBL" id="JAFIQS010000021">
    <property type="protein sequence ID" value="KAG5162064.1"/>
    <property type="molecule type" value="Genomic_DNA"/>
</dbReference>
<comment type="caution">
    <text evidence="4">The sequence shown here is derived from an EMBL/GenBank/DDBJ whole genome shotgun (WGS) entry which is preliminary data.</text>
</comment>
<dbReference type="InterPro" id="IPR051130">
    <property type="entry name" value="Mito_struct-func_regulator"/>
</dbReference>
<dbReference type="InterPro" id="IPR004147">
    <property type="entry name" value="ABC1_dom"/>
</dbReference>
<organism evidence="4">
    <name type="scientific">Psilocybe cubensis</name>
    <name type="common">Psychedelic mushroom</name>
    <name type="synonym">Stropharia cubensis</name>
    <dbReference type="NCBI Taxonomy" id="181762"/>
    <lineage>
        <taxon>Eukaryota</taxon>
        <taxon>Fungi</taxon>
        <taxon>Dikarya</taxon>
        <taxon>Basidiomycota</taxon>
        <taxon>Agaricomycotina</taxon>
        <taxon>Agaricomycetes</taxon>
        <taxon>Agaricomycetidae</taxon>
        <taxon>Agaricales</taxon>
        <taxon>Agaricineae</taxon>
        <taxon>Strophariaceae</taxon>
        <taxon>Psilocybe</taxon>
    </lineage>
</organism>
<feature type="region of interest" description="Disordered" evidence="2">
    <location>
        <begin position="502"/>
        <end position="533"/>
    </location>
</feature>
<evidence type="ECO:0000256" key="2">
    <source>
        <dbReference type="SAM" id="MobiDB-lite"/>
    </source>
</evidence>
<evidence type="ECO:0000313" key="4">
    <source>
        <dbReference type="EMBL" id="KAG5162064.1"/>
    </source>
</evidence>
<dbReference type="CDD" id="cd13969">
    <property type="entry name" value="ADCK1-like"/>
    <property type="match status" value="1"/>
</dbReference>
<accession>A0A8H8CEL4</accession>
<comment type="similarity">
    <text evidence="1">Belongs to the protein kinase superfamily. ADCK protein kinase family.</text>
</comment>
<dbReference type="InterPro" id="IPR045307">
    <property type="entry name" value="ADCK1_dom"/>
</dbReference>
<dbReference type="Pfam" id="PF03109">
    <property type="entry name" value="ABC1"/>
    <property type="match status" value="1"/>
</dbReference>
<name>A0A8H8CEL4_PSICU</name>
<dbReference type="PANTHER" id="PTHR43173:SF37">
    <property type="entry name" value="ABC1 FAMILY PROTEIN C10F6.14C"/>
    <property type="match status" value="1"/>
</dbReference>
<reference evidence="4" key="1">
    <citation type="submission" date="2021-02" db="EMBL/GenBank/DDBJ databases">
        <title>Psilocybe cubensis genome.</title>
        <authorList>
            <person name="Mckernan K.J."/>
            <person name="Crawford S."/>
            <person name="Trippe A."/>
            <person name="Kane L.T."/>
            <person name="Mclaughlin S."/>
        </authorList>
    </citation>
    <scope>NUCLEOTIDE SEQUENCE [LARGE SCALE GENOMIC DNA]</scope>
    <source>
        <strain evidence="4">MGC-MH-2018</strain>
    </source>
</reference>
<proteinExistence type="inferred from homology"/>
<feature type="domain" description="ABC1 atypical kinase-like" evidence="3">
    <location>
        <begin position="165"/>
        <end position="474"/>
    </location>
</feature>
<evidence type="ECO:0000256" key="1">
    <source>
        <dbReference type="ARBA" id="ARBA00009670"/>
    </source>
</evidence>
<evidence type="ECO:0000259" key="3">
    <source>
        <dbReference type="Pfam" id="PF03109"/>
    </source>
</evidence>
<gene>
    <name evidence="4" type="ORF">JR316_012983</name>
</gene>
<dbReference type="InterPro" id="IPR011009">
    <property type="entry name" value="Kinase-like_dom_sf"/>
</dbReference>